<evidence type="ECO:0000256" key="4">
    <source>
        <dbReference type="ARBA" id="ARBA00022692"/>
    </source>
</evidence>
<dbReference type="SUPFAM" id="SSF56112">
    <property type="entry name" value="Protein kinase-like (PK-like)"/>
    <property type="match status" value="1"/>
</dbReference>
<accession>A0A8T2RIE1</accession>
<dbReference type="Pfam" id="PF00560">
    <property type="entry name" value="LRR_1"/>
    <property type="match status" value="4"/>
</dbReference>
<dbReference type="GO" id="GO:0005886">
    <property type="term" value="C:plasma membrane"/>
    <property type="evidence" value="ECO:0007669"/>
    <property type="project" value="UniProtKB-SubCell"/>
</dbReference>
<feature type="domain" description="Protein kinase" evidence="12">
    <location>
        <begin position="538"/>
        <end position="825"/>
    </location>
</feature>
<keyword evidence="3" id="KW-0433">Leucine-rich repeat</keyword>
<dbReference type="InterPro" id="IPR000719">
    <property type="entry name" value="Prot_kinase_dom"/>
</dbReference>
<keyword evidence="4 11" id="KW-0812">Transmembrane</keyword>
<evidence type="ECO:0000256" key="10">
    <source>
        <dbReference type="SAM" id="MobiDB-lite"/>
    </source>
</evidence>
<dbReference type="PANTHER" id="PTHR45974">
    <property type="entry name" value="RECEPTOR-LIKE PROTEIN 55"/>
    <property type="match status" value="1"/>
</dbReference>
<evidence type="ECO:0000256" key="9">
    <source>
        <dbReference type="ARBA" id="ARBA00023180"/>
    </source>
</evidence>
<dbReference type="GO" id="GO:0005524">
    <property type="term" value="F:ATP binding"/>
    <property type="evidence" value="ECO:0007669"/>
    <property type="project" value="InterPro"/>
</dbReference>
<dbReference type="OrthoDB" id="676979at2759"/>
<dbReference type="InterPro" id="IPR003591">
    <property type="entry name" value="Leu-rich_rpt_typical-subtyp"/>
</dbReference>
<dbReference type="PANTHER" id="PTHR45974:SF49">
    <property type="entry name" value="PROTEIN KINASE DOMAIN-CONTAINING PROTEIN"/>
    <property type="match status" value="1"/>
</dbReference>
<dbReference type="PROSITE" id="PS50011">
    <property type="entry name" value="PROTEIN_KINASE_DOM"/>
    <property type="match status" value="1"/>
</dbReference>
<evidence type="ECO:0000256" key="6">
    <source>
        <dbReference type="ARBA" id="ARBA00022737"/>
    </source>
</evidence>
<dbReference type="FunFam" id="3.80.10.10:FF:000299">
    <property type="entry name" value="Piriformospora indica-insensitive protein 2"/>
    <property type="match status" value="1"/>
</dbReference>
<dbReference type="InterPro" id="IPR001611">
    <property type="entry name" value="Leu-rich_rpt"/>
</dbReference>
<dbReference type="InterPro" id="IPR011009">
    <property type="entry name" value="Kinase-like_dom_sf"/>
</dbReference>
<dbReference type="Gene3D" id="3.30.200.20">
    <property type="entry name" value="Phosphorylase Kinase, domain 1"/>
    <property type="match status" value="1"/>
</dbReference>
<dbReference type="InterPro" id="IPR001245">
    <property type="entry name" value="Ser-Thr/Tyr_kinase_cat_dom"/>
</dbReference>
<dbReference type="Gene3D" id="1.10.510.10">
    <property type="entry name" value="Transferase(Phosphotransferase) domain 1"/>
    <property type="match status" value="1"/>
</dbReference>
<dbReference type="PRINTS" id="PR00019">
    <property type="entry name" value="LEURICHRPT"/>
</dbReference>
<sequence length="929" mass="101091">METSMRMQVLLVAVVATLLPMIWNFVVEGGSLILDTPRVLAQTDTVPIVSSEAAALLNLRGTLGIRSSYWPRKSDPCQAWVGITCHRGHVISITLSNLRRTYTGALNPSFALDPIQALSNLATLNTSGFPLPGVIPNWFGSLSALEHLDLSSCSISSSLPYSLGSLINLQSLAMANNNLTGLIPSSFGSMASLTSLDLSNNRLSGSIPGSIFKLQYLVSLNLGGNQLVGQISSGVASLLKLQFLQLSNNALQGPMPSELGNFSSLIILDLGFNNLSGPIPKSIGELSSLLHLRLSGNSLNSEIPEQLSNCIHLRSLSLDQNALTGNLPRVLGSLTNLSTVSLSFNNLTGVLPTELGNLAQIQYLHLAGNFFYGTIPLVFANLTKLTALDFSKNYFEGIPPTLTGSKANFTENCLTDTPSQRTSSTCREFYLSKGILFQGVIEAPAPLLPISDDSVKKPNHLAPILGGVFGGLGFVILVMMLMFYMLKRRSKGKLEEDEMNSRVQKTTTRAFSGNISVNLLCLGESFSYAQLQQASRDFSDANLLKVGHSGDLYEGLLEGHARVVIKRMNLVKMGKANYPSELDLFGKASHIRLVPLLGHCLEREDEKLLVYKFMPGRDLSHALQKRSNRSSAGDGIQTLDWITRLKIAIGAAEGLTYLHHECSPAFVHRDIQASSILLDDKYEVRIGSLSEACIATGDTHQRTFSRMLRKSRSLEHGEVGSTVATRAYDVYCFGKVLLELVSGKLGISGSKDPSTDAWLEWALSFINLNEKESIGKIMDPTLVVDEDLMDEVWAISVVAKSCLNPKPNKRPLMRYVLKALENPLKVVREDATAANSGRARTSSHGSWNGAFLGSWHHSSAETVPIPGSLREEYMQKNKPTKSGVSQRSGGFMESSLSHRRLGSSEIFPEPVEDNIPQEFIDKELHKGSG</sequence>
<evidence type="ECO:0000256" key="11">
    <source>
        <dbReference type="SAM" id="Phobius"/>
    </source>
</evidence>
<keyword evidence="2" id="KW-1003">Cell membrane</keyword>
<feature type="region of interest" description="Disordered" evidence="10">
    <location>
        <begin position="875"/>
        <end position="929"/>
    </location>
</feature>
<dbReference type="GO" id="GO:0004672">
    <property type="term" value="F:protein kinase activity"/>
    <property type="evidence" value="ECO:0007669"/>
    <property type="project" value="InterPro"/>
</dbReference>
<dbReference type="Pfam" id="PF13855">
    <property type="entry name" value="LRR_8"/>
    <property type="match status" value="2"/>
</dbReference>
<protein>
    <recommendedName>
        <fullName evidence="12">Protein kinase domain-containing protein</fullName>
    </recommendedName>
</protein>
<dbReference type="SUPFAM" id="SSF52058">
    <property type="entry name" value="L domain-like"/>
    <property type="match status" value="1"/>
</dbReference>
<comment type="caution">
    <text evidence="13">The sequence shown here is derived from an EMBL/GenBank/DDBJ whole genome shotgun (WGS) entry which is preliminary data.</text>
</comment>
<dbReference type="FunFam" id="1.10.510.10:FF:000448">
    <property type="entry name" value="Putative LRR receptor-like serine/threonine-protein kinase"/>
    <property type="match status" value="1"/>
</dbReference>
<evidence type="ECO:0000259" key="12">
    <source>
        <dbReference type="PROSITE" id="PS50011"/>
    </source>
</evidence>
<keyword evidence="5" id="KW-0732">Signal</keyword>
<keyword evidence="14" id="KW-1185">Reference proteome</keyword>
<organism evidence="13 14">
    <name type="scientific">Ceratopteris richardii</name>
    <name type="common">Triangle waterfern</name>
    <dbReference type="NCBI Taxonomy" id="49495"/>
    <lineage>
        <taxon>Eukaryota</taxon>
        <taxon>Viridiplantae</taxon>
        <taxon>Streptophyta</taxon>
        <taxon>Embryophyta</taxon>
        <taxon>Tracheophyta</taxon>
        <taxon>Polypodiopsida</taxon>
        <taxon>Polypodiidae</taxon>
        <taxon>Polypodiales</taxon>
        <taxon>Pteridineae</taxon>
        <taxon>Pteridaceae</taxon>
        <taxon>Parkerioideae</taxon>
        <taxon>Ceratopteris</taxon>
    </lineage>
</organism>
<dbReference type="OMA" id="YKFMPGR"/>
<evidence type="ECO:0000313" key="14">
    <source>
        <dbReference type="Proteomes" id="UP000825935"/>
    </source>
</evidence>
<evidence type="ECO:0000256" key="1">
    <source>
        <dbReference type="ARBA" id="ARBA00004236"/>
    </source>
</evidence>
<evidence type="ECO:0000313" key="13">
    <source>
        <dbReference type="EMBL" id="KAH7296262.1"/>
    </source>
</evidence>
<keyword evidence="7 11" id="KW-1133">Transmembrane helix</keyword>
<dbReference type="Proteomes" id="UP000825935">
    <property type="component" value="Chromosome 26"/>
</dbReference>
<name>A0A8T2RIE1_CERRI</name>
<evidence type="ECO:0000256" key="3">
    <source>
        <dbReference type="ARBA" id="ARBA00022614"/>
    </source>
</evidence>
<dbReference type="FunFam" id="3.30.200.20:FF:000433">
    <property type="entry name" value="Predicted protein"/>
    <property type="match status" value="1"/>
</dbReference>
<dbReference type="FunFam" id="3.80.10.10:FF:000400">
    <property type="entry name" value="Nuclear pore complex protein NUP107"/>
    <property type="match status" value="1"/>
</dbReference>
<dbReference type="Gene3D" id="3.80.10.10">
    <property type="entry name" value="Ribonuclease Inhibitor"/>
    <property type="match status" value="3"/>
</dbReference>
<gene>
    <name evidence="13" type="ORF">KP509_26G016200</name>
</gene>
<evidence type="ECO:0000256" key="7">
    <source>
        <dbReference type="ARBA" id="ARBA00022989"/>
    </source>
</evidence>
<reference evidence="13" key="1">
    <citation type="submission" date="2021-08" db="EMBL/GenBank/DDBJ databases">
        <title>WGS assembly of Ceratopteris richardii.</title>
        <authorList>
            <person name="Marchant D.B."/>
            <person name="Chen G."/>
            <person name="Jenkins J."/>
            <person name="Shu S."/>
            <person name="Leebens-Mack J."/>
            <person name="Grimwood J."/>
            <person name="Schmutz J."/>
            <person name="Soltis P."/>
            <person name="Soltis D."/>
            <person name="Chen Z.-H."/>
        </authorList>
    </citation>
    <scope>NUCLEOTIDE SEQUENCE</scope>
    <source>
        <strain evidence="13">Whitten #5841</strain>
        <tissue evidence="13">Leaf</tissue>
    </source>
</reference>
<dbReference type="AlphaFoldDB" id="A0A8T2RIE1"/>
<proteinExistence type="predicted"/>
<evidence type="ECO:0000256" key="2">
    <source>
        <dbReference type="ARBA" id="ARBA00022475"/>
    </source>
</evidence>
<feature type="transmembrane region" description="Helical" evidence="11">
    <location>
        <begin position="464"/>
        <end position="486"/>
    </location>
</feature>
<keyword evidence="9" id="KW-0325">Glycoprotein</keyword>
<evidence type="ECO:0000256" key="5">
    <source>
        <dbReference type="ARBA" id="ARBA00022729"/>
    </source>
</evidence>
<dbReference type="Pfam" id="PF07714">
    <property type="entry name" value="PK_Tyr_Ser-Thr"/>
    <property type="match status" value="1"/>
</dbReference>
<dbReference type="PROSITE" id="PS51450">
    <property type="entry name" value="LRR"/>
    <property type="match status" value="1"/>
</dbReference>
<dbReference type="SMART" id="SM00369">
    <property type="entry name" value="LRR_TYP"/>
    <property type="match status" value="7"/>
</dbReference>
<comment type="subcellular location">
    <subcellularLocation>
        <location evidence="1">Cell membrane</location>
    </subcellularLocation>
</comment>
<keyword evidence="8 11" id="KW-0472">Membrane</keyword>
<feature type="compositionally biased region" description="Basic and acidic residues" evidence="10">
    <location>
        <begin position="919"/>
        <end position="929"/>
    </location>
</feature>
<keyword evidence="6" id="KW-0677">Repeat</keyword>
<dbReference type="InterPro" id="IPR032675">
    <property type="entry name" value="LRR_dom_sf"/>
</dbReference>
<evidence type="ECO:0000256" key="8">
    <source>
        <dbReference type="ARBA" id="ARBA00023136"/>
    </source>
</evidence>
<dbReference type="EMBL" id="CM035431">
    <property type="protein sequence ID" value="KAH7296262.1"/>
    <property type="molecule type" value="Genomic_DNA"/>
</dbReference>